<name>A0ACC0P2U6_RHOML</name>
<proteinExistence type="predicted"/>
<protein>
    <submittedName>
        <fullName evidence="1">Uncharacterized protein</fullName>
    </submittedName>
</protein>
<organism evidence="1 2">
    <name type="scientific">Rhododendron molle</name>
    <name type="common">Chinese azalea</name>
    <name type="synonym">Azalea mollis</name>
    <dbReference type="NCBI Taxonomy" id="49168"/>
    <lineage>
        <taxon>Eukaryota</taxon>
        <taxon>Viridiplantae</taxon>
        <taxon>Streptophyta</taxon>
        <taxon>Embryophyta</taxon>
        <taxon>Tracheophyta</taxon>
        <taxon>Spermatophyta</taxon>
        <taxon>Magnoliopsida</taxon>
        <taxon>eudicotyledons</taxon>
        <taxon>Gunneridae</taxon>
        <taxon>Pentapetalae</taxon>
        <taxon>asterids</taxon>
        <taxon>Ericales</taxon>
        <taxon>Ericaceae</taxon>
        <taxon>Ericoideae</taxon>
        <taxon>Rhodoreae</taxon>
        <taxon>Rhododendron</taxon>
    </lineage>
</organism>
<evidence type="ECO:0000313" key="2">
    <source>
        <dbReference type="Proteomes" id="UP001062846"/>
    </source>
</evidence>
<dbReference type="EMBL" id="CM046391">
    <property type="protein sequence ID" value="KAI8559825.1"/>
    <property type="molecule type" value="Genomic_DNA"/>
</dbReference>
<comment type="caution">
    <text evidence="1">The sequence shown here is derived from an EMBL/GenBank/DDBJ whole genome shotgun (WGS) entry which is preliminary data.</text>
</comment>
<accession>A0ACC0P2U6</accession>
<reference evidence="1" key="1">
    <citation type="submission" date="2022-02" db="EMBL/GenBank/DDBJ databases">
        <title>Plant Genome Project.</title>
        <authorList>
            <person name="Zhang R.-G."/>
        </authorList>
    </citation>
    <scope>NUCLEOTIDE SEQUENCE</scope>
    <source>
        <strain evidence="1">AT1</strain>
    </source>
</reference>
<evidence type="ECO:0000313" key="1">
    <source>
        <dbReference type="EMBL" id="KAI8559825.1"/>
    </source>
</evidence>
<keyword evidence="2" id="KW-1185">Reference proteome</keyword>
<sequence length="162" mass="18934">MRVKDYLEDDLRQARQLVSTLLKSAEEVEEKIEEAAKRGELTELVLMVIWNCLDLARRDIMRFFSNPRKPMILALARPDPKKNITTLVKAFGECKPLRELANLWHIPNTTSSMKLLTFIVLQQNKGSWADKEEKFFCDFLLKMRYHLASVLVVMIPWLKPLC</sequence>
<gene>
    <name evidence="1" type="ORF">RHMOL_Rhmol04G0204900</name>
</gene>
<dbReference type="Proteomes" id="UP001062846">
    <property type="component" value="Chromosome 4"/>
</dbReference>